<dbReference type="InterPro" id="IPR045851">
    <property type="entry name" value="AMP-bd_C_sf"/>
</dbReference>
<keyword evidence="5" id="KW-0597">Phosphoprotein</keyword>
<dbReference type="SMART" id="SM00825">
    <property type="entry name" value="PKS_KS"/>
    <property type="match status" value="1"/>
</dbReference>
<comment type="caution">
    <text evidence="10">The sequence shown here is derived from an EMBL/GenBank/DDBJ whole genome shotgun (WGS) entry which is preliminary data.</text>
</comment>
<evidence type="ECO:0000256" key="5">
    <source>
        <dbReference type="ARBA" id="ARBA00022553"/>
    </source>
</evidence>
<dbReference type="OrthoDB" id="9778690at2"/>
<dbReference type="SUPFAM" id="SSF52151">
    <property type="entry name" value="FabD/lysophospholipase-like"/>
    <property type="match status" value="1"/>
</dbReference>
<evidence type="ECO:0000313" key="10">
    <source>
        <dbReference type="EMBL" id="TCD23397.1"/>
    </source>
</evidence>
<dbReference type="EMBL" id="SJSO01000016">
    <property type="protein sequence ID" value="TCD23397.1"/>
    <property type="molecule type" value="Genomic_DNA"/>
</dbReference>
<evidence type="ECO:0000256" key="2">
    <source>
        <dbReference type="ARBA" id="ARBA00001957"/>
    </source>
</evidence>
<sequence>MLNKTLSALITVQCNVSPDNIALEYNNQSLAYGELDTRSNQLANFLTEKGIDTNSRVPILLNRSFEMIIAILAIMKCGASYVPIDPLYPMERVSYIIEDIEANFLITSLKTPPDFAGTVILLDGNSFPVDVAPKTPLPVNTDVEAVSYIIYTSGSTGKPKGVVVQNKAVSSFITNQSNYYGITAEDRILLFSSISFDASVEQIFIALTTGACLVLLPEELLADMEGFTKYVSDKKITHLDVTPGFLENLDPEKYTTLKRIVVGGDVCPKALFLKWQSKGDFYNVYGPTEATVTATAFRCSVDQISLSESLPIGKPLTGTEIYILDEAKQMVAGGKVGEIYLTGMQLAKGYLNNPTLTAQNFIKIGSLGNHLFYKTGDMGKWLADGNIEYIGRVDEQVKIRGYRIEIGEIENALNESSLISQSVVLVKSNTDSDKQLIAFIVSGTSFKKTDIEDYLSARLPEYMVPRIWVELEQMPLTVSGKIDKKSLVIPDYSDLLANPYVAPRTALETRIAAIWKNVLAVKRIGTHDNFFDLGGNSLLSQRLIIAMDMQDIKIPVVKLYQYPTVSGLANYLTKALESTRLKRHSNGNNSRDIAVIGMAGRFPGAETIAELWNILAQGRETTTFFSNEDLDVNIPEQIRKDPLYIKARGIIDNPKMFDPDFFGINRKLAELMDPQHRIFLEIAFEVLEKTGHLPSKVDYKTGVFAGCGPNFYYENNVLAHPDKIETMGKLQVTTVNDKDYIASRTAYHLNLKGPAININSACSTSLLAILEAVNSLRAMQCDIALAGGASINASINSGHIYQEGSILSKDGHCRPFDDESTGTVFSDGAGVVLLKRLEDAQADGDTIYAVIKGVGVSNDGYDKASFTAPSTDGQADAVLSAIVDADIETTEITYIETHGTGTPIGDPIEFEGLVQAFGNQSNNQYCAIGSIKSNFGHLTEAAGVASFIKTCLSLYHKKLVPSIGFNTPNKNIDFDNSPFYVNNHLQAWTDQKRVAGVSSFGVGGTNVHVILEGYENNIKTTNISREYELIPISAKSVESLTSYRSQLKNYVSLHPETLAEDMGFSLQNSRGVFNHRGFIVVDTKEHLANQLANNNPDAFSINHLTKKANDLIFMFPGQGSQYHNMGYGLYQQEPVYREAIDECSDILKEFITVDLRDLLFSSGQETESLQNTRYAQPAIFATEYAMAKLWMSFGCKPDVLCGHSIGEYVAAHLSGIFSLADALKLVALRGKMISELPAGGMLSIRVKNLDLISILPTDLSIAAKNTNNLYVIAGPVESLSTFKTKLDGLGIPSKFLSASHAFHSSMMDPVIPAFREFVSTIALSSPKIPLISTVTGVLLEDKDALNIDYWADHLRKTVKFSTAVEHIATAYDPMFLEVGPGDTLSIFIRQILLEQPVSASVIPGIKQGDSETRQIIHSLGRLFQEGQEINWEEYYKNQQRGFLELPSYCFDRKKYWVEPVQGNLAHQVITIHNDTTMDTDQKEIQKRMFITKVKTVLENSSGIEFEGVDINKNFLEIGFDSLLLTQVASSLKKEFNVPITFRQLNEECSSINALTDYISKFITPQQPLAEPQQNFSVPGVQHQSQDHTALSLLSAQLELIAKQIQLLTNLPQPVQNITPLVPAEAPEKVNKHVNVALGELTQDEQKEIRKPFGATPKIEFTKTELDDKQRLFLAELTQRYNSKTAKSKNYTIESRPYMADPRVVNGFKPTLKDLIYPVVVKQSEGSKLWDLDDNEYIDALNGFGSNMLGYQPQFIKEALHNQIEKGFEVGPQHELAAEVSKLICEFTGFERTGLCSTGSEAVMGCIRLARTVTARSIIVAFSGSYHGIFDEVLVRGTKKLKSFPAAAGIMPEAVENILILDYGTDETLEIIKQRANEIAGVLVEPVQSRRPEFVPIAFLAELREITHKHSIALIFDEVITGFRMHPGGAQAQFGIKADLASYGKVVGSGIPIGVIAGNRKFMDALDGGSWNYGDTSIPEVGITYFAGTFVRHPLALAAAKASLLYMKEQGPALQQSLNEKGNFIAQALEREIAVRQLPIKIANYGSLWKIKFEQDIPYSELLFVLMREKGIHILDGFPCFMTEATTYDDISKIISAFNSSIDELIIAGFFPNLRNQETIVPKSQTTAVVIDTNTPPIAGARLGKDRYGNPAWFLEDPQNDKKFLQIQL</sequence>
<evidence type="ECO:0000256" key="3">
    <source>
        <dbReference type="ARBA" id="ARBA00006432"/>
    </source>
</evidence>
<dbReference type="Pfam" id="PF00501">
    <property type="entry name" value="AMP-binding"/>
    <property type="match status" value="1"/>
</dbReference>
<dbReference type="InterPro" id="IPR036736">
    <property type="entry name" value="ACP-like_sf"/>
</dbReference>
<comment type="cofactor">
    <cofactor evidence="1">
        <name>pyridoxal 5'-phosphate</name>
        <dbReference type="ChEBI" id="CHEBI:597326"/>
    </cofactor>
</comment>
<dbReference type="Gene3D" id="3.90.1150.10">
    <property type="entry name" value="Aspartate Aminotransferase, domain 1"/>
    <property type="match status" value="1"/>
</dbReference>
<dbReference type="SUPFAM" id="SSF56801">
    <property type="entry name" value="Acetyl-CoA synthetase-like"/>
    <property type="match status" value="1"/>
</dbReference>
<dbReference type="InterPro" id="IPR010071">
    <property type="entry name" value="AA_adenyl_dom"/>
</dbReference>
<reference evidence="10 11" key="1">
    <citation type="submission" date="2019-02" db="EMBL/GenBank/DDBJ databases">
        <title>Pedobacter sp. RP-3-21 sp. nov., isolated from Arctic soil.</title>
        <authorList>
            <person name="Dahal R.H."/>
        </authorList>
    </citation>
    <scope>NUCLEOTIDE SEQUENCE [LARGE SCALE GENOMIC DNA]</scope>
    <source>
        <strain evidence="10 11">RP-3-21</strain>
    </source>
</reference>
<dbReference type="FunFam" id="3.30.300.30:FF:000010">
    <property type="entry name" value="Enterobactin synthetase component F"/>
    <property type="match status" value="1"/>
</dbReference>
<dbReference type="Proteomes" id="UP000293925">
    <property type="component" value="Unassembled WGS sequence"/>
</dbReference>
<evidence type="ECO:0000259" key="9">
    <source>
        <dbReference type="PROSITE" id="PS52004"/>
    </source>
</evidence>
<dbReference type="PROSITE" id="PS00455">
    <property type="entry name" value="AMP_BINDING"/>
    <property type="match status" value="1"/>
</dbReference>
<feature type="domain" description="Carrier" evidence="8">
    <location>
        <begin position="1487"/>
        <end position="1562"/>
    </location>
</feature>
<dbReference type="CDD" id="cd05930">
    <property type="entry name" value="A_NRPS"/>
    <property type="match status" value="1"/>
</dbReference>
<dbReference type="Pfam" id="PF13193">
    <property type="entry name" value="AMP-binding_C"/>
    <property type="match status" value="1"/>
</dbReference>
<dbReference type="InterPro" id="IPR001227">
    <property type="entry name" value="Ac_transferase_dom_sf"/>
</dbReference>
<evidence type="ECO:0000256" key="6">
    <source>
        <dbReference type="ARBA" id="ARBA00022679"/>
    </source>
</evidence>
<dbReference type="Pfam" id="PF00109">
    <property type="entry name" value="ketoacyl-synt"/>
    <property type="match status" value="1"/>
</dbReference>
<dbReference type="Gene3D" id="1.10.1200.10">
    <property type="entry name" value="ACP-like"/>
    <property type="match status" value="2"/>
</dbReference>
<dbReference type="Pfam" id="PF00698">
    <property type="entry name" value="Acyl_transf_1"/>
    <property type="match status" value="1"/>
</dbReference>
<dbReference type="SUPFAM" id="SSF53383">
    <property type="entry name" value="PLP-dependent transferases"/>
    <property type="match status" value="1"/>
</dbReference>
<dbReference type="GO" id="GO:0008483">
    <property type="term" value="F:transaminase activity"/>
    <property type="evidence" value="ECO:0007669"/>
    <property type="project" value="InterPro"/>
</dbReference>
<evidence type="ECO:0000259" key="8">
    <source>
        <dbReference type="PROSITE" id="PS50075"/>
    </source>
</evidence>
<dbReference type="PROSITE" id="PS50075">
    <property type="entry name" value="CARRIER"/>
    <property type="match status" value="2"/>
</dbReference>
<comment type="similarity">
    <text evidence="3">Belongs to the ATP-dependent AMP-binding enzyme family.</text>
</comment>
<dbReference type="GO" id="GO:0044550">
    <property type="term" value="P:secondary metabolite biosynthetic process"/>
    <property type="evidence" value="ECO:0007669"/>
    <property type="project" value="UniProtKB-ARBA"/>
</dbReference>
<dbReference type="SMART" id="SM00827">
    <property type="entry name" value="PKS_AT"/>
    <property type="match status" value="1"/>
</dbReference>
<dbReference type="Gene3D" id="3.40.50.980">
    <property type="match status" value="2"/>
</dbReference>
<keyword evidence="6" id="KW-0808">Transferase</keyword>
<comment type="cofactor">
    <cofactor evidence="2">
        <name>pantetheine 4'-phosphate</name>
        <dbReference type="ChEBI" id="CHEBI:47942"/>
    </cofactor>
</comment>
<dbReference type="InterPro" id="IPR006162">
    <property type="entry name" value="Ppantetheine_attach_site"/>
</dbReference>
<dbReference type="RefSeq" id="WP_131532361.1">
    <property type="nucleotide sequence ID" value="NZ_SJSO01000016.1"/>
</dbReference>
<dbReference type="SUPFAM" id="SSF53901">
    <property type="entry name" value="Thiolase-like"/>
    <property type="match status" value="1"/>
</dbReference>
<evidence type="ECO:0000256" key="7">
    <source>
        <dbReference type="ARBA" id="ARBA00022898"/>
    </source>
</evidence>
<proteinExistence type="inferred from homology"/>
<dbReference type="InterPro" id="IPR014043">
    <property type="entry name" value="Acyl_transferase_dom"/>
</dbReference>
<dbReference type="InterPro" id="IPR005814">
    <property type="entry name" value="Aminotrans_3"/>
</dbReference>
<dbReference type="InterPro" id="IPR015424">
    <property type="entry name" value="PyrdxlP-dep_Trfase"/>
</dbReference>
<dbReference type="InterPro" id="IPR014030">
    <property type="entry name" value="Ketoacyl_synth_N"/>
</dbReference>
<dbReference type="Gene3D" id="3.40.640.10">
    <property type="entry name" value="Type I PLP-dependent aspartate aminotransferase-like (Major domain)"/>
    <property type="match status" value="1"/>
</dbReference>
<dbReference type="Pfam" id="PF02801">
    <property type="entry name" value="Ketoacyl-synt_C"/>
    <property type="match status" value="1"/>
</dbReference>
<dbReference type="InterPro" id="IPR020845">
    <property type="entry name" value="AMP-binding_CS"/>
</dbReference>
<evidence type="ECO:0000256" key="4">
    <source>
        <dbReference type="ARBA" id="ARBA00022450"/>
    </source>
</evidence>
<name>A0A4R0PTS5_9SPHI</name>
<keyword evidence="4" id="KW-0596">Phosphopantetheine</keyword>
<feature type="domain" description="Carrier" evidence="8">
    <location>
        <begin position="502"/>
        <end position="576"/>
    </location>
</feature>
<dbReference type="InterPro" id="IPR032821">
    <property type="entry name" value="PKS_assoc"/>
</dbReference>
<dbReference type="PANTHER" id="PTHR43775">
    <property type="entry name" value="FATTY ACID SYNTHASE"/>
    <property type="match status" value="1"/>
</dbReference>
<dbReference type="PROSITE" id="PS52004">
    <property type="entry name" value="KS3_2"/>
    <property type="match status" value="1"/>
</dbReference>
<dbReference type="NCBIfam" id="TIGR01733">
    <property type="entry name" value="AA-adenyl-dom"/>
    <property type="match status" value="1"/>
</dbReference>
<dbReference type="InterPro" id="IPR015422">
    <property type="entry name" value="PyrdxlP-dep_Trfase_small"/>
</dbReference>
<dbReference type="Gene3D" id="3.30.70.250">
    <property type="entry name" value="Malonyl-CoA ACP transacylase, ACP-binding"/>
    <property type="match status" value="1"/>
</dbReference>
<gene>
    <name evidence="10" type="ORF">EZ456_17485</name>
</gene>
<dbReference type="InterPro" id="IPR020841">
    <property type="entry name" value="PKS_Beta-ketoAc_synthase_dom"/>
</dbReference>
<dbReference type="Gene3D" id="3.40.47.10">
    <property type="match status" value="1"/>
</dbReference>
<dbReference type="Gene3D" id="3.40.366.10">
    <property type="entry name" value="Malonyl-Coenzyme A Acyl Carrier Protein, domain 2"/>
    <property type="match status" value="1"/>
</dbReference>
<dbReference type="InterPro" id="IPR025110">
    <property type="entry name" value="AMP-bd_C"/>
</dbReference>
<dbReference type="GO" id="GO:0004315">
    <property type="term" value="F:3-oxoacyl-[acyl-carrier-protein] synthase activity"/>
    <property type="evidence" value="ECO:0007669"/>
    <property type="project" value="InterPro"/>
</dbReference>
<dbReference type="InterPro" id="IPR016039">
    <property type="entry name" value="Thiolase-like"/>
</dbReference>
<dbReference type="Pfam" id="PF00202">
    <property type="entry name" value="Aminotran_3"/>
    <property type="match status" value="1"/>
</dbReference>
<dbReference type="PANTHER" id="PTHR43775:SF51">
    <property type="entry name" value="INACTIVE PHENOLPHTHIOCEROL SYNTHESIS POLYKETIDE SYNTHASE TYPE I PKS1-RELATED"/>
    <property type="match status" value="1"/>
</dbReference>
<protein>
    <submittedName>
        <fullName evidence="10">Amino acid adenylation domain-containing protein</fullName>
    </submittedName>
</protein>
<dbReference type="InterPro" id="IPR049704">
    <property type="entry name" value="Aminotrans_3_PPA_site"/>
</dbReference>
<dbReference type="PROSITE" id="PS00600">
    <property type="entry name" value="AA_TRANSFER_CLASS_3"/>
    <property type="match status" value="1"/>
</dbReference>
<accession>A0A4R0PTS5</accession>
<evidence type="ECO:0000313" key="11">
    <source>
        <dbReference type="Proteomes" id="UP000293925"/>
    </source>
</evidence>
<dbReference type="CDD" id="cd00833">
    <property type="entry name" value="PKS"/>
    <property type="match status" value="1"/>
</dbReference>
<feature type="domain" description="Ketosynthase family 3 (KS3)" evidence="9">
    <location>
        <begin position="590"/>
        <end position="1013"/>
    </location>
</feature>
<dbReference type="GO" id="GO:0043041">
    <property type="term" value="P:amino acid activation for nonribosomal peptide biosynthetic process"/>
    <property type="evidence" value="ECO:0007669"/>
    <property type="project" value="UniProtKB-ARBA"/>
</dbReference>
<keyword evidence="7" id="KW-0663">Pyridoxal phosphate</keyword>
<dbReference type="FunFam" id="3.40.50.12780:FF:000012">
    <property type="entry name" value="Non-ribosomal peptide synthetase"/>
    <property type="match status" value="1"/>
</dbReference>
<dbReference type="InterPro" id="IPR018201">
    <property type="entry name" value="Ketoacyl_synth_AS"/>
</dbReference>
<dbReference type="FunFam" id="3.40.50.980:FF:000001">
    <property type="entry name" value="Non-ribosomal peptide synthetase"/>
    <property type="match status" value="1"/>
</dbReference>
<dbReference type="GO" id="GO:0030170">
    <property type="term" value="F:pyridoxal phosphate binding"/>
    <property type="evidence" value="ECO:0007669"/>
    <property type="project" value="InterPro"/>
</dbReference>
<dbReference type="GO" id="GO:0004312">
    <property type="term" value="F:fatty acid synthase activity"/>
    <property type="evidence" value="ECO:0007669"/>
    <property type="project" value="TreeGrafter"/>
</dbReference>
<dbReference type="SUPFAM" id="SSF47336">
    <property type="entry name" value="ACP-like"/>
    <property type="match status" value="2"/>
</dbReference>
<dbReference type="InterPro" id="IPR014031">
    <property type="entry name" value="Ketoacyl_synth_C"/>
</dbReference>
<dbReference type="PROSITE" id="PS00606">
    <property type="entry name" value="KS3_1"/>
    <property type="match status" value="1"/>
</dbReference>
<dbReference type="Gene3D" id="3.30.70.3290">
    <property type="match status" value="1"/>
</dbReference>
<dbReference type="Pfam" id="PF16197">
    <property type="entry name" value="KAsynt_C_assoc"/>
    <property type="match status" value="1"/>
</dbReference>
<dbReference type="InterPro" id="IPR009081">
    <property type="entry name" value="PP-bd_ACP"/>
</dbReference>
<dbReference type="PROSITE" id="PS00012">
    <property type="entry name" value="PHOSPHOPANTETHEINE"/>
    <property type="match status" value="1"/>
</dbReference>
<dbReference type="InterPro" id="IPR050091">
    <property type="entry name" value="PKS_NRPS_Biosynth_Enz"/>
</dbReference>
<dbReference type="InterPro" id="IPR000873">
    <property type="entry name" value="AMP-dep_synth/lig_dom"/>
</dbReference>
<dbReference type="GO" id="GO:0006633">
    <property type="term" value="P:fatty acid biosynthetic process"/>
    <property type="evidence" value="ECO:0007669"/>
    <property type="project" value="InterPro"/>
</dbReference>
<dbReference type="InterPro" id="IPR015421">
    <property type="entry name" value="PyrdxlP-dep_Trfase_major"/>
</dbReference>
<dbReference type="InterPro" id="IPR020615">
    <property type="entry name" value="Thiolase_acyl_enz_int_AS"/>
</dbReference>
<organism evidence="10 11">
    <name type="scientific">Pedobacter psychrodurus</name>
    <dbReference type="NCBI Taxonomy" id="2530456"/>
    <lineage>
        <taxon>Bacteria</taxon>
        <taxon>Pseudomonadati</taxon>
        <taxon>Bacteroidota</taxon>
        <taxon>Sphingobacteriia</taxon>
        <taxon>Sphingobacteriales</taxon>
        <taxon>Sphingobacteriaceae</taxon>
        <taxon>Pedobacter</taxon>
    </lineage>
</organism>
<dbReference type="Gene3D" id="3.30.300.30">
    <property type="match status" value="1"/>
</dbReference>
<dbReference type="FunFam" id="1.10.1200.10:FF:000005">
    <property type="entry name" value="Nonribosomal peptide synthetase 1"/>
    <property type="match status" value="1"/>
</dbReference>
<dbReference type="Gene3D" id="2.30.38.10">
    <property type="entry name" value="Luciferase, Domain 3"/>
    <property type="match status" value="1"/>
</dbReference>
<keyword evidence="11" id="KW-1185">Reference proteome</keyword>
<dbReference type="Pfam" id="PF00550">
    <property type="entry name" value="PP-binding"/>
    <property type="match status" value="2"/>
</dbReference>
<dbReference type="PROSITE" id="PS00098">
    <property type="entry name" value="THIOLASE_1"/>
    <property type="match status" value="1"/>
</dbReference>
<dbReference type="InterPro" id="IPR016035">
    <property type="entry name" value="Acyl_Trfase/lysoPLipase"/>
</dbReference>
<evidence type="ECO:0000256" key="1">
    <source>
        <dbReference type="ARBA" id="ARBA00001933"/>
    </source>
</evidence>